<feature type="compositionally biased region" description="Basic residues" evidence="1">
    <location>
        <begin position="1"/>
        <end position="15"/>
    </location>
</feature>
<dbReference type="Proteomes" id="UP000022910">
    <property type="component" value="Unassembled WGS sequence"/>
</dbReference>
<protein>
    <submittedName>
        <fullName evidence="2">Uncharacterized protein</fullName>
    </submittedName>
</protein>
<evidence type="ECO:0000313" key="2">
    <source>
        <dbReference type="EMBL" id="EXX62038.1"/>
    </source>
</evidence>
<sequence length="63" mass="7000">MTKKRTTRNTKRSITKKGSTSTLPLNIEVETTSTVSTLANTTFPEIPSVVIDDLESEMSEKRV</sequence>
<reference evidence="2 3" key="1">
    <citation type="submission" date="2014-02" db="EMBL/GenBank/DDBJ databases">
        <title>Single nucleus genome sequencing reveals high similarity among nuclei of an endomycorrhizal fungus.</title>
        <authorList>
            <person name="Lin K."/>
            <person name="Geurts R."/>
            <person name="Zhang Z."/>
            <person name="Limpens E."/>
            <person name="Saunders D.G."/>
            <person name="Mu D."/>
            <person name="Pang E."/>
            <person name="Cao H."/>
            <person name="Cha H."/>
            <person name="Lin T."/>
            <person name="Zhou Q."/>
            <person name="Shang Y."/>
            <person name="Li Y."/>
            <person name="Ivanov S."/>
            <person name="Sharma T."/>
            <person name="Velzen R.V."/>
            <person name="Ruijter N.D."/>
            <person name="Aanen D.K."/>
            <person name="Win J."/>
            <person name="Kamoun S."/>
            <person name="Bisseling T."/>
            <person name="Huang S."/>
        </authorList>
    </citation>
    <scope>NUCLEOTIDE SEQUENCE [LARGE SCALE GENOMIC DNA]</scope>
    <source>
        <strain evidence="3">DAOM197198w</strain>
    </source>
</reference>
<organism evidence="2 3">
    <name type="scientific">Rhizophagus irregularis (strain DAOM 197198w)</name>
    <name type="common">Glomus intraradices</name>
    <dbReference type="NCBI Taxonomy" id="1432141"/>
    <lineage>
        <taxon>Eukaryota</taxon>
        <taxon>Fungi</taxon>
        <taxon>Fungi incertae sedis</taxon>
        <taxon>Mucoromycota</taxon>
        <taxon>Glomeromycotina</taxon>
        <taxon>Glomeromycetes</taxon>
        <taxon>Glomerales</taxon>
        <taxon>Glomeraceae</taxon>
        <taxon>Rhizophagus</taxon>
    </lineage>
</organism>
<evidence type="ECO:0000313" key="3">
    <source>
        <dbReference type="Proteomes" id="UP000022910"/>
    </source>
</evidence>
<dbReference type="AlphaFoldDB" id="A0A015M5C5"/>
<feature type="region of interest" description="Disordered" evidence="1">
    <location>
        <begin position="1"/>
        <end position="22"/>
    </location>
</feature>
<proteinExistence type="predicted"/>
<dbReference type="HOGENOM" id="CLU_2886999_0_0_1"/>
<keyword evidence="3" id="KW-1185">Reference proteome</keyword>
<accession>A0A015M5C5</accession>
<dbReference type="EMBL" id="JEMT01024923">
    <property type="protein sequence ID" value="EXX62038.1"/>
    <property type="molecule type" value="Genomic_DNA"/>
</dbReference>
<comment type="caution">
    <text evidence="2">The sequence shown here is derived from an EMBL/GenBank/DDBJ whole genome shotgun (WGS) entry which is preliminary data.</text>
</comment>
<evidence type="ECO:0000256" key="1">
    <source>
        <dbReference type="SAM" id="MobiDB-lite"/>
    </source>
</evidence>
<name>A0A015M5C5_RHIIW</name>
<gene>
    <name evidence="2" type="ORF">RirG_165690</name>
</gene>